<proteinExistence type="predicted"/>
<name>A0A4R0XP37_9MOLU</name>
<dbReference type="AlphaFoldDB" id="A0A4R0XP37"/>
<evidence type="ECO:0000313" key="3">
    <source>
        <dbReference type="Proteomes" id="UP000294192"/>
    </source>
</evidence>
<evidence type="ECO:0000259" key="1">
    <source>
        <dbReference type="SMART" id="SM00382"/>
    </source>
</evidence>
<dbReference type="InterPro" id="IPR041677">
    <property type="entry name" value="DNA2/NAM7_AAA_11"/>
</dbReference>
<dbReference type="Pfam" id="PF13086">
    <property type="entry name" value="AAA_11"/>
    <property type="match status" value="2"/>
</dbReference>
<organism evidence="2 3">
    <name type="scientific">Mycoplasma marinum</name>
    <dbReference type="NCBI Taxonomy" id="1937190"/>
    <lineage>
        <taxon>Bacteria</taxon>
        <taxon>Bacillati</taxon>
        <taxon>Mycoplasmatota</taxon>
        <taxon>Mollicutes</taxon>
        <taxon>Mycoplasmataceae</taxon>
        <taxon>Mycoplasma</taxon>
    </lineage>
</organism>
<feature type="domain" description="AAA+ ATPase" evidence="1">
    <location>
        <begin position="359"/>
        <end position="540"/>
    </location>
</feature>
<protein>
    <recommendedName>
        <fullName evidence="1">AAA+ ATPase domain-containing protein</fullName>
    </recommendedName>
</protein>
<dbReference type="Pfam" id="PF13087">
    <property type="entry name" value="AAA_12"/>
    <property type="match status" value="1"/>
</dbReference>
<dbReference type="EMBL" id="PSZO01000009">
    <property type="protein sequence ID" value="TCG11272.1"/>
    <property type="molecule type" value="Genomic_DNA"/>
</dbReference>
<dbReference type="InterPro" id="IPR047187">
    <property type="entry name" value="SF1_C_Upf1"/>
</dbReference>
<reference evidence="2 3" key="1">
    <citation type="submission" date="2018-02" db="EMBL/GenBank/DDBJ databases">
        <title>Mycoplasma marinum and Mycoplasma todarodis sp. nov., moderately halophilic and psychrotolerant mycoplasmas isolated from cephalopods.</title>
        <authorList>
            <person name="Viver T."/>
        </authorList>
    </citation>
    <scope>NUCLEOTIDE SEQUENCE [LARGE SCALE GENOMIC DNA]</scope>
    <source>
        <strain evidence="2 3">PE</strain>
    </source>
</reference>
<dbReference type="Proteomes" id="UP000294192">
    <property type="component" value="Unassembled WGS sequence"/>
</dbReference>
<dbReference type="InterPro" id="IPR041679">
    <property type="entry name" value="DNA2/NAM7-like_C"/>
</dbReference>
<keyword evidence="3" id="KW-1185">Reference proteome</keyword>
<sequence length="788" mass="90620">MMTKIVNDFFWHKLNNTLISSGLKANIYTTEEEPEWNTTYGIKIGLKRLVLVIKIKGKFLHLKGNLNFNERINGVEFWVANFSLHGKDISRNGITVMLEDAFTDINEFQELIEELAQKPGFILKAGDTTNILSAIQLYKEMDDYKQENQSYYWPINSFKQKSIFFVDNKNISTEKIEKIKGMNNTFVDSSQLNKLAEDSYGKEVILFESKPLKDMKNASKTLRTILRDGGKLIYSSTKDKEAHNATLKLIDFNIKKINKNESIVSLMVDAKDLILDEEQMFCIYDRLSYIKSNTMLSVVRDIKARRLNNNNLFEYLFNNGEFNEVGKIDDWIIDQRQANKHLQILNKEQKRAFNLAIDNHPIAFIQGPPGTGKTFTITEMCKYYASIGKRVLVSSQTNVAVENIMENLMNDLEYRDLCVKADSGKSDYSHEKIDRLYSNKIKEMLDLEELDLSYVNFKDLIAKSMVIGSTTTSSSLRNRIWDGFMSKIDVLIIDEISKSSVPELIRYVVNSKKVIFVGDQRQLAPLDDFVDSDIQKRYSDLDLKIIKEYISVSIFDKLFNDANKNRRAIMLKENRRSVRGILDAYSTFYGDELIATREDNDSKIKWKGKPYYPFTFLAMNGSREENVGTSRKNILEAQYIDTLLNELGDEIENSQELSVAIIATYGAQVKTIKDNVTTIKHERQNFKSIKINTVDAFQGDQADIVIVSTVVSDISNRSIGFISDYRRLNVAISRSKDLTFVLGNDSILRSVVMKYDSQQRMFFGEIFKKMKNVDLAGYKNNIILKKVV</sequence>
<dbReference type="PANTHER" id="PTHR10887:SF495">
    <property type="entry name" value="HELICASE SENATAXIN ISOFORM X1-RELATED"/>
    <property type="match status" value="1"/>
</dbReference>
<dbReference type="Gene3D" id="3.40.50.300">
    <property type="entry name" value="P-loop containing nucleotide triphosphate hydrolases"/>
    <property type="match status" value="2"/>
</dbReference>
<dbReference type="InterPro" id="IPR027417">
    <property type="entry name" value="P-loop_NTPase"/>
</dbReference>
<dbReference type="GO" id="GO:0004386">
    <property type="term" value="F:helicase activity"/>
    <property type="evidence" value="ECO:0007669"/>
    <property type="project" value="InterPro"/>
</dbReference>
<dbReference type="CDD" id="cd18808">
    <property type="entry name" value="SF1_C_Upf1"/>
    <property type="match status" value="1"/>
</dbReference>
<dbReference type="CDD" id="cd17934">
    <property type="entry name" value="DEXXQc_Upf1-like"/>
    <property type="match status" value="1"/>
</dbReference>
<dbReference type="InterPro" id="IPR003593">
    <property type="entry name" value="AAA+_ATPase"/>
</dbReference>
<evidence type="ECO:0000313" key="2">
    <source>
        <dbReference type="EMBL" id="TCG11272.1"/>
    </source>
</evidence>
<dbReference type="OrthoDB" id="9757917at2"/>
<comment type="caution">
    <text evidence="2">The sequence shown here is derived from an EMBL/GenBank/DDBJ whole genome shotgun (WGS) entry which is preliminary data.</text>
</comment>
<dbReference type="InterPro" id="IPR045055">
    <property type="entry name" value="DNA2/NAM7-like"/>
</dbReference>
<gene>
    <name evidence="2" type="ORF">C4B24_02395</name>
</gene>
<dbReference type="PANTHER" id="PTHR10887">
    <property type="entry name" value="DNA2/NAM7 HELICASE FAMILY"/>
    <property type="match status" value="1"/>
</dbReference>
<dbReference type="SMART" id="SM00382">
    <property type="entry name" value="AAA"/>
    <property type="match status" value="1"/>
</dbReference>
<dbReference type="SUPFAM" id="SSF52540">
    <property type="entry name" value="P-loop containing nucleoside triphosphate hydrolases"/>
    <property type="match status" value="1"/>
</dbReference>
<accession>A0A4R0XP37</accession>